<reference evidence="2 3" key="1">
    <citation type="submission" date="2015-09" db="EMBL/GenBank/DDBJ databases">
        <authorList>
            <consortium name="Pathogen Informatics"/>
        </authorList>
    </citation>
    <scope>NUCLEOTIDE SEQUENCE [LARGE SCALE GENOMIC DNA]</scope>
    <source>
        <strain evidence="2 3">2789STDY5834959</strain>
    </source>
</reference>
<name>A0A173UTI2_ANAHA</name>
<dbReference type="SUPFAM" id="SSF53335">
    <property type="entry name" value="S-adenosyl-L-methionine-dependent methyltransferases"/>
    <property type="match status" value="1"/>
</dbReference>
<gene>
    <name evidence="2" type="ORF">ERS852571_03030</name>
</gene>
<dbReference type="CDD" id="cd02440">
    <property type="entry name" value="AdoMet_MTases"/>
    <property type="match status" value="1"/>
</dbReference>
<proteinExistence type="predicted"/>
<dbReference type="AlphaFoldDB" id="A0A173UTI2"/>
<evidence type="ECO:0000313" key="3">
    <source>
        <dbReference type="Proteomes" id="UP000095553"/>
    </source>
</evidence>
<dbReference type="Proteomes" id="UP000095553">
    <property type="component" value="Unassembled WGS sequence"/>
</dbReference>
<dbReference type="InterPro" id="IPR041698">
    <property type="entry name" value="Methyltransf_25"/>
</dbReference>
<keyword evidence="2" id="KW-0808">Transferase</keyword>
<dbReference type="InterPro" id="IPR029063">
    <property type="entry name" value="SAM-dependent_MTases_sf"/>
</dbReference>
<protein>
    <submittedName>
        <fullName evidence="2">Mg-protoporphyrin IX methyl transferase</fullName>
    </submittedName>
</protein>
<accession>A0A173UTI2</accession>
<evidence type="ECO:0000313" key="2">
    <source>
        <dbReference type="EMBL" id="CUN18124.1"/>
    </source>
</evidence>
<dbReference type="Pfam" id="PF13649">
    <property type="entry name" value="Methyltransf_25"/>
    <property type="match status" value="1"/>
</dbReference>
<dbReference type="RefSeq" id="WP_242855461.1">
    <property type="nucleotide sequence ID" value="NZ_CYXY01000028.1"/>
</dbReference>
<dbReference type="Gene3D" id="3.40.50.150">
    <property type="entry name" value="Vaccinia Virus protein VP39"/>
    <property type="match status" value="1"/>
</dbReference>
<evidence type="ECO:0000259" key="1">
    <source>
        <dbReference type="Pfam" id="PF13649"/>
    </source>
</evidence>
<organism evidence="2 3">
    <name type="scientific">Anaerostipes hadrus</name>
    <dbReference type="NCBI Taxonomy" id="649756"/>
    <lineage>
        <taxon>Bacteria</taxon>
        <taxon>Bacillati</taxon>
        <taxon>Bacillota</taxon>
        <taxon>Clostridia</taxon>
        <taxon>Lachnospirales</taxon>
        <taxon>Lachnospiraceae</taxon>
        <taxon>Anaerostipes</taxon>
    </lineage>
</organism>
<feature type="domain" description="Methyltransferase" evidence="1">
    <location>
        <begin position="42"/>
        <end position="81"/>
    </location>
</feature>
<dbReference type="GO" id="GO:0016740">
    <property type="term" value="F:transferase activity"/>
    <property type="evidence" value="ECO:0007669"/>
    <property type="project" value="UniProtKB-KW"/>
</dbReference>
<dbReference type="EMBL" id="CYXY01000028">
    <property type="protein sequence ID" value="CUN18124.1"/>
    <property type="molecule type" value="Genomic_DNA"/>
</dbReference>
<sequence length="119" mass="13984">MNNKTINYYNKYTKSFIQTTRSVDFTNIQNKFLSYLPSGASILDFGCGSGRDTKYFLKRNYNVTAIDVSEEICKEASKYTGIKVKQIDRGMKYRIIHKNFKRAEEYVVRKAKKISEEYM</sequence>